<comment type="caution">
    <text evidence="1">The sequence shown here is derived from an EMBL/GenBank/DDBJ whole genome shotgun (WGS) entry which is preliminary data.</text>
</comment>
<protein>
    <submittedName>
        <fullName evidence="1">Uncharacterized protein</fullName>
    </submittedName>
</protein>
<dbReference type="AlphaFoldDB" id="A0A9R1WN27"/>
<proteinExistence type="predicted"/>
<accession>A0A9R1WN27</accession>
<keyword evidence="2" id="KW-1185">Reference proteome</keyword>
<gene>
    <name evidence="1" type="ORF">LSAT_V11C100037950</name>
</gene>
<evidence type="ECO:0000313" key="1">
    <source>
        <dbReference type="EMBL" id="KAJ0225491.1"/>
    </source>
</evidence>
<name>A0A9R1WN27_LACSA</name>
<dbReference type="EMBL" id="NBSK02000001">
    <property type="protein sequence ID" value="KAJ0225491.1"/>
    <property type="molecule type" value="Genomic_DNA"/>
</dbReference>
<organism evidence="1 2">
    <name type="scientific">Lactuca sativa</name>
    <name type="common">Garden lettuce</name>
    <dbReference type="NCBI Taxonomy" id="4236"/>
    <lineage>
        <taxon>Eukaryota</taxon>
        <taxon>Viridiplantae</taxon>
        <taxon>Streptophyta</taxon>
        <taxon>Embryophyta</taxon>
        <taxon>Tracheophyta</taxon>
        <taxon>Spermatophyta</taxon>
        <taxon>Magnoliopsida</taxon>
        <taxon>eudicotyledons</taxon>
        <taxon>Gunneridae</taxon>
        <taxon>Pentapetalae</taxon>
        <taxon>asterids</taxon>
        <taxon>campanulids</taxon>
        <taxon>Asterales</taxon>
        <taxon>Asteraceae</taxon>
        <taxon>Cichorioideae</taxon>
        <taxon>Cichorieae</taxon>
        <taxon>Lactucinae</taxon>
        <taxon>Lactuca</taxon>
    </lineage>
</organism>
<dbReference type="Proteomes" id="UP000235145">
    <property type="component" value="Unassembled WGS sequence"/>
</dbReference>
<sequence length="145" mass="16316">MGVGSNENTKKVENARTNKLTKVLKIKNPESLRSQRLQSSTFLLEVQNDEQNFEHADWEILGFLKIASLITLYFELINTIFTFDSFLNDENSLQVLCCETSHFLVIWWLIGSADKASVFTSKDGIRASESAIPSFGDSICKGMIS</sequence>
<reference evidence="1 2" key="1">
    <citation type="journal article" date="2017" name="Nat. Commun.">
        <title>Genome assembly with in vitro proximity ligation data and whole-genome triplication in lettuce.</title>
        <authorList>
            <person name="Reyes-Chin-Wo S."/>
            <person name="Wang Z."/>
            <person name="Yang X."/>
            <person name="Kozik A."/>
            <person name="Arikit S."/>
            <person name="Song C."/>
            <person name="Xia L."/>
            <person name="Froenicke L."/>
            <person name="Lavelle D.O."/>
            <person name="Truco M.J."/>
            <person name="Xia R."/>
            <person name="Zhu S."/>
            <person name="Xu C."/>
            <person name="Xu H."/>
            <person name="Xu X."/>
            <person name="Cox K."/>
            <person name="Korf I."/>
            <person name="Meyers B.C."/>
            <person name="Michelmore R.W."/>
        </authorList>
    </citation>
    <scope>NUCLEOTIDE SEQUENCE [LARGE SCALE GENOMIC DNA]</scope>
    <source>
        <strain evidence="2">cv. Salinas</strain>
        <tissue evidence="1">Seedlings</tissue>
    </source>
</reference>
<evidence type="ECO:0000313" key="2">
    <source>
        <dbReference type="Proteomes" id="UP000235145"/>
    </source>
</evidence>